<dbReference type="AlphaFoldDB" id="A0A3P3Y2N9"/>
<feature type="domain" description="RRP12 N-terminal HEAT" evidence="6">
    <location>
        <begin position="213"/>
        <end position="366"/>
    </location>
</feature>
<evidence type="ECO:0000259" key="6">
    <source>
        <dbReference type="Pfam" id="PF25772"/>
    </source>
</evidence>
<keyword evidence="3" id="KW-0539">Nucleus</keyword>
<reference evidence="7 8" key="1">
    <citation type="submission" date="2018-03" db="EMBL/GenBank/DDBJ databases">
        <authorList>
            <person name="Fogelqvist J."/>
        </authorList>
    </citation>
    <scope>NUCLEOTIDE SEQUENCE [LARGE SCALE GENOMIC DNA]</scope>
</reference>
<dbReference type="InterPro" id="IPR012978">
    <property type="entry name" value="HEAT_RRP12"/>
</dbReference>
<evidence type="ECO:0000259" key="5">
    <source>
        <dbReference type="Pfam" id="PF08161"/>
    </source>
</evidence>
<feature type="compositionally biased region" description="Basic residues" evidence="4">
    <location>
        <begin position="1258"/>
        <end position="1273"/>
    </location>
</feature>
<dbReference type="Pfam" id="PF08161">
    <property type="entry name" value="RRP12_HEAT"/>
    <property type="match status" value="1"/>
</dbReference>
<dbReference type="InterPro" id="IPR052087">
    <property type="entry name" value="RRP12"/>
</dbReference>
<dbReference type="Proteomes" id="UP000290189">
    <property type="component" value="Unassembled WGS sequence"/>
</dbReference>
<dbReference type="Pfam" id="PF25772">
    <property type="entry name" value="HEAT_RRP12_N"/>
    <property type="match status" value="1"/>
</dbReference>
<geneLocation type="mitochondrion" evidence="7"/>
<dbReference type="PANTHER" id="PTHR48287:SF1">
    <property type="entry name" value="ARM REPEAT SUPERFAMILY PROTEIN"/>
    <property type="match status" value="1"/>
</dbReference>
<organism evidence="7 8">
    <name type="scientific">Plasmodiophora brassicae</name>
    <name type="common">Clubroot disease agent</name>
    <dbReference type="NCBI Taxonomy" id="37360"/>
    <lineage>
        <taxon>Eukaryota</taxon>
        <taxon>Sar</taxon>
        <taxon>Rhizaria</taxon>
        <taxon>Endomyxa</taxon>
        <taxon>Phytomyxea</taxon>
        <taxon>Plasmodiophorida</taxon>
        <taxon>Plasmodiophoridae</taxon>
        <taxon>Plasmodiophora</taxon>
    </lineage>
</organism>
<sequence length="1273" mass="138030">MPRRMPSIMSSARSMVAAGLMRLRHLLATTSATRIINRLRAAPCFNGVDKERVGSRAGFERQIRFPAKRKADTNRKRHRGLSGPTDEKTASILSKMLQPSEDASLVQLRESGEASPAANDEVRNDQYEWRHINFDPNTGVRLLPPVPIPMCNDTELSRKYNSYVAELKAGHPHQRHGVTMEVESDDECGSQAASGDAFEAVRSRPTTPVAAKAVLEAIGEVIAANGHEPSATAYFGALMSMLERAGETDTSMTEGVCYLLSSLLTSSPGVPPAVLTAKSTDATEALLRTLQAHAQSSITTRHILTSLAVLSVHIARSSWTAPPQLRLLQSFLVFSCDPRPKIRKAACHAVRKLVEYLQTLPAAVSRAALHCLLRDVQNDEDGGEQAALHVCGLLHSTGVINALPEAAAADLLEKLHDKALKAPVLALRVAQVVEVAVACSGRSQAFLEGMLRLLTAQQPSPNDVGGLCAWIPAVAACVVHLTPNEVPVASLLVDLLLHDKQPVRKATIEAMTRIVKECTPHPADLMSAVEWILSYRFKSHWPSLFPIICTAIQATSRLTPALSSLILSVDALCTAAPDEMTGSQTQAAQSAIASAVATLGAGIVLELLPLQLDAVADDGPIADGLTSSRAYLLPLLQSSARGSPLAVFGNVLLPLIERLEARSSSMQDDSQRQALRAVILQLWTCFPTFCLAPADADAVLPGALIASLCKHLSSSESGRGPICKGLIALPTPSPDCINAVAGVLLPALFTVISTIASDPRCAYRQVMLDCAQRWSSIARPDLVNRMFKSVLKRLLTSAGEGDADTRRAMMDIAISMCAQLDDGNRDRLLRAVSPYLSSNADGPMQKRAYKAWRLLLERHPDMFCNDVVATVNEFAENLQHLAAPAKKARLRCIAELAKRIPAESLKETLPVVLGECILAVKETSFKTRDAAYTTLLSMADRVDLVEFQMMVLGGLAGTQHMQSATVLALSRILYEKKAVLTAESTTQMLETVLLLLQNRSREVVQSVLGFVKVAVSSLGADALRPHLPAIIAGLFKWGDESKNRFRQKTRVILERLLRRFAFDDLRPLVPERHRAFLDGIERNNKRKKRDKRPAKRVDGGAGEEYEDVLFGGEAADDEHDDQRAAAPTAAAPWLASTDDPVDLLDGSLAAKNVRASGSAGKRQRQDAGGSFPVDEFGKLIIDDDDADDDNVERQGPKPVARPDKRRRTSVKKQNAGGDAKRKGQALEPYAYRTLDPRALSRRHQAKTRGTFDDLAGKSKARKAGKASARKSRR</sequence>
<proteinExistence type="inferred from homology"/>
<evidence type="ECO:0000256" key="2">
    <source>
        <dbReference type="ARBA" id="ARBA00007690"/>
    </source>
</evidence>
<evidence type="ECO:0000313" key="8">
    <source>
        <dbReference type="Proteomes" id="UP000290189"/>
    </source>
</evidence>
<evidence type="ECO:0000256" key="4">
    <source>
        <dbReference type="SAM" id="MobiDB-lite"/>
    </source>
</evidence>
<dbReference type="Gene3D" id="1.25.10.10">
    <property type="entry name" value="Leucine-rich Repeat Variant"/>
    <property type="match status" value="2"/>
</dbReference>
<comment type="subcellular location">
    <subcellularLocation>
        <location evidence="1">Nucleus</location>
    </subcellularLocation>
</comment>
<dbReference type="InterPro" id="IPR016024">
    <property type="entry name" value="ARM-type_fold"/>
</dbReference>
<dbReference type="SUPFAM" id="SSF48371">
    <property type="entry name" value="ARM repeat"/>
    <property type="match status" value="1"/>
</dbReference>
<comment type="similarity">
    <text evidence="2">Belongs to the RRP12 family.</text>
</comment>
<protein>
    <submittedName>
        <fullName evidence="7">Uncharacterized protein</fullName>
    </submittedName>
</protein>
<dbReference type="GO" id="GO:0005634">
    <property type="term" value="C:nucleus"/>
    <property type="evidence" value="ECO:0007669"/>
    <property type="project" value="UniProtKB-SubCell"/>
</dbReference>
<dbReference type="PANTHER" id="PTHR48287">
    <property type="entry name" value="ARM REPEAT SUPERFAMILY PROTEIN"/>
    <property type="match status" value="1"/>
</dbReference>
<dbReference type="EMBL" id="OVEO01000002">
    <property type="protein sequence ID" value="SPQ94427.1"/>
    <property type="molecule type" value="Genomic_DNA"/>
</dbReference>
<feature type="region of interest" description="Disordered" evidence="4">
    <location>
        <begin position="1153"/>
        <end position="1273"/>
    </location>
</feature>
<accession>A0A3P3Y2N9</accession>
<name>A0A3P3Y2N9_PLABS</name>
<evidence type="ECO:0000256" key="1">
    <source>
        <dbReference type="ARBA" id="ARBA00004123"/>
    </source>
</evidence>
<keyword evidence="7" id="KW-0496">Mitochondrion</keyword>
<gene>
    <name evidence="7" type="ORF">PLBR_LOCUS1642</name>
</gene>
<feature type="region of interest" description="Disordered" evidence="4">
    <location>
        <begin position="66"/>
        <end position="88"/>
    </location>
</feature>
<dbReference type="InterPro" id="IPR057860">
    <property type="entry name" value="HEAT_RRP12_N"/>
</dbReference>
<evidence type="ECO:0000313" key="7">
    <source>
        <dbReference type="EMBL" id="SPQ94427.1"/>
    </source>
</evidence>
<dbReference type="InterPro" id="IPR011989">
    <property type="entry name" value="ARM-like"/>
</dbReference>
<feature type="domain" description="RRP12 HEAT" evidence="5">
    <location>
        <begin position="509"/>
        <end position="729"/>
    </location>
</feature>
<evidence type="ECO:0000256" key="3">
    <source>
        <dbReference type="ARBA" id="ARBA00023242"/>
    </source>
</evidence>